<comment type="caution">
    <text evidence="1">The sequence shown here is derived from an EMBL/GenBank/DDBJ whole genome shotgun (WGS) entry which is preliminary data.</text>
</comment>
<accession>A0A2P5CSU6</accession>
<name>A0A2P5CSU6_TREOI</name>
<evidence type="ECO:0000313" key="2">
    <source>
        <dbReference type="Proteomes" id="UP000237000"/>
    </source>
</evidence>
<protein>
    <submittedName>
        <fullName evidence="1">Uncharacterized protein</fullName>
    </submittedName>
</protein>
<dbReference type="InParanoid" id="A0A2P5CSU6"/>
<evidence type="ECO:0000313" key="1">
    <source>
        <dbReference type="EMBL" id="PON64091.1"/>
    </source>
</evidence>
<dbReference type="AlphaFoldDB" id="A0A2P5CSU6"/>
<reference evidence="2" key="1">
    <citation type="submission" date="2016-06" db="EMBL/GenBank/DDBJ databases">
        <title>Parallel loss of symbiosis genes in relatives of nitrogen-fixing non-legume Parasponia.</title>
        <authorList>
            <person name="Van Velzen R."/>
            <person name="Holmer R."/>
            <person name="Bu F."/>
            <person name="Rutten L."/>
            <person name="Van Zeijl A."/>
            <person name="Liu W."/>
            <person name="Santuari L."/>
            <person name="Cao Q."/>
            <person name="Sharma T."/>
            <person name="Shen D."/>
            <person name="Roswanjaya Y."/>
            <person name="Wardhani T."/>
            <person name="Kalhor M.S."/>
            <person name="Jansen J."/>
            <person name="Van den Hoogen J."/>
            <person name="Gungor B."/>
            <person name="Hartog M."/>
            <person name="Hontelez J."/>
            <person name="Verver J."/>
            <person name="Yang W.-C."/>
            <person name="Schijlen E."/>
            <person name="Repin R."/>
            <person name="Schilthuizen M."/>
            <person name="Schranz E."/>
            <person name="Heidstra R."/>
            <person name="Miyata K."/>
            <person name="Fedorova E."/>
            <person name="Kohlen W."/>
            <person name="Bisseling T."/>
            <person name="Smit S."/>
            <person name="Geurts R."/>
        </authorList>
    </citation>
    <scope>NUCLEOTIDE SEQUENCE [LARGE SCALE GENOMIC DNA]</scope>
    <source>
        <strain evidence="2">cv. RG33-2</strain>
    </source>
</reference>
<dbReference type="Proteomes" id="UP000237000">
    <property type="component" value="Unassembled WGS sequence"/>
</dbReference>
<organism evidence="1 2">
    <name type="scientific">Trema orientale</name>
    <name type="common">Charcoal tree</name>
    <name type="synonym">Celtis orientalis</name>
    <dbReference type="NCBI Taxonomy" id="63057"/>
    <lineage>
        <taxon>Eukaryota</taxon>
        <taxon>Viridiplantae</taxon>
        <taxon>Streptophyta</taxon>
        <taxon>Embryophyta</taxon>
        <taxon>Tracheophyta</taxon>
        <taxon>Spermatophyta</taxon>
        <taxon>Magnoliopsida</taxon>
        <taxon>eudicotyledons</taxon>
        <taxon>Gunneridae</taxon>
        <taxon>Pentapetalae</taxon>
        <taxon>rosids</taxon>
        <taxon>fabids</taxon>
        <taxon>Rosales</taxon>
        <taxon>Cannabaceae</taxon>
        <taxon>Trema</taxon>
    </lineage>
</organism>
<sequence>MSSLSLASAPGLEEEAFGCGVLDRDQSEPSRVFGF</sequence>
<dbReference type="EMBL" id="JXTC01000331">
    <property type="protein sequence ID" value="PON64091.1"/>
    <property type="molecule type" value="Genomic_DNA"/>
</dbReference>
<proteinExistence type="predicted"/>
<keyword evidence="2" id="KW-1185">Reference proteome</keyword>
<gene>
    <name evidence="1" type="ORF">TorRG33x02_274420</name>
</gene>